<dbReference type="AlphaFoldDB" id="A0A8H5CZ05"/>
<dbReference type="EMBL" id="JAACJO010000017">
    <property type="protein sequence ID" value="KAF5349177.1"/>
    <property type="molecule type" value="Genomic_DNA"/>
</dbReference>
<dbReference type="OrthoDB" id="2976894at2759"/>
<evidence type="ECO:0000313" key="1">
    <source>
        <dbReference type="EMBL" id="KAF5349177.1"/>
    </source>
</evidence>
<organism evidence="1 2">
    <name type="scientific">Leucocoprinus leucothites</name>
    <dbReference type="NCBI Taxonomy" id="201217"/>
    <lineage>
        <taxon>Eukaryota</taxon>
        <taxon>Fungi</taxon>
        <taxon>Dikarya</taxon>
        <taxon>Basidiomycota</taxon>
        <taxon>Agaricomycotina</taxon>
        <taxon>Agaricomycetes</taxon>
        <taxon>Agaricomycetidae</taxon>
        <taxon>Agaricales</taxon>
        <taxon>Agaricineae</taxon>
        <taxon>Agaricaceae</taxon>
        <taxon>Leucocoprinus</taxon>
    </lineage>
</organism>
<reference evidence="1 2" key="1">
    <citation type="journal article" date="2020" name="ISME J.">
        <title>Uncovering the hidden diversity of litter-decomposition mechanisms in mushroom-forming fungi.</title>
        <authorList>
            <person name="Floudas D."/>
            <person name="Bentzer J."/>
            <person name="Ahren D."/>
            <person name="Johansson T."/>
            <person name="Persson P."/>
            <person name="Tunlid A."/>
        </authorList>
    </citation>
    <scope>NUCLEOTIDE SEQUENCE [LARGE SCALE GENOMIC DNA]</scope>
    <source>
        <strain evidence="1 2">CBS 146.42</strain>
    </source>
</reference>
<sequence length="374" mass="42511">MADPFKPSTQHSINPLDPKHPFLFIQDDNRASHIQSLTIFTEAASGELRSELTDFLDRLHALQKLVIHWKALDWVQLGEHGLRALVRLFSLPSLQELQVLASGNFPLCLLRYFAGKKLCIAATTLATAVMPLFPADTEARRLGALTDLSIVSARNIREFRTFIEWQTDKAQTCLQFVNCLRCSVSWRDVGAKPEDVMKDLGSLLLRFGAIARDFEELRLLDWQNNSFDGPQVAQSDLVSLTTLKRLYLHLGASPKASEKTMDSMNTSLRNWLFPLLTNLPSPQVLEVIDITFSFVVPFPWPTDLHTWMETFASELEATLDIVRFPRLQTANLTFDLRNAHTRPYNWQAFNATLHPARLYARGVACVFKAQVYRP</sequence>
<proteinExistence type="predicted"/>
<accession>A0A8H5CZ05</accession>
<name>A0A8H5CZ05_9AGAR</name>
<comment type="caution">
    <text evidence="1">The sequence shown here is derived from an EMBL/GenBank/DDBJ whole genome shotgun (WGS) entry which is preliminary data.</text>
</comment>
<gene>
    <name evidence="1" type="ORF">D9756_009359</name>
</gene>
<dbReference type="Proteomes" id="UP000559027">
    <property type="component" value="Unassembled WGS sequence"/>
</dbReference>
<protein>
    <submittedName>
        <fullName evidence="1">Uncharacterized protein</fullName>
    </submittedName>
</protein>
<keyword evidence="2" id="KW-1185">Reference proteome</keyword>
<evidence type="ECO:0000313" key="2">
    <source>
        <dbReference type="Proteomes" id="UP000559027"/>
    </source>
</evidence>